<dbReference type="InterPro" id="IPR018274">
    <property type="entry name" value="PEP_util_AS"/>
</dbReference>
<feature type="domain" description="Pyruvate phosphate dikinase AMP/ATP-binding" evidence="13">
    <location>
        <begin position="299"/>
        <end position="349"/>
    </location>
</feature>
<dbReference type="PROSITE" id="PS00742">
    <property type="entry name" value="PEP_ENZYMES_2"/>
    <property type="match status" value="1"/>
</dbReference>
<dbReference type="NCBIfam" id="NF004531">
    <property type="entry name" value="PRK05878.1"/>
    <property type="match status" value="1"/>
</dbReference>
<dbReference type="Gene3D" id="3.30.470.20">
    <property type="entry name" value="ATP-grasp fold, B domain"/>
    <property type="match status" value="1"/>
</dbReference>
<gene>
    <name evidence="15" type="ORF">GCM10008938_44180</name>
</gene>
<comment type="caution">
    <text evidence="15">The sequence shown here is derived from an EMBL/GenBank/DDBJ whole genome shotgun (WGS) entry which is preliminary data.</text>
</comment>
<evidence type="ECO:0000256" key="1">
    <source>
        <dbReference type="ARBA" id="ARBA00001946"/>
    </source>
</evidence>
<dbReference type="InterPro" id="IPR000121">
    <property type="entry name" value="PEP_util_C"/>
</dbReference>
<feature type="domain" description="Pyruvate phosphate dikinase AMP/ATP-binding" evidence="13">
    <location>
        <begin position="51"/>
        <end position="286"/>
    </location>
</feature>
<dbReference type="SUPFAM" id="SSF56059">
    <property type="entry name" value="Glutathione synthetase ATP-binding domain-like"/>
    <property type="match status" value="1"/>
</dbReference>
<keyword evidence="16" id="KW-1185">Reference proteome</keyword>
<dbReference type="SUPFAM" id="SSF52009">
    <property type="entry name" value="Phosphohistidine domain"/>
    <property type="match status" value="1"/>
</dbReference>
<evidence type="ECO:0000256" key="3">
    <source>
        <dbReference type="ARBA" id="ARBA00011994"/>
    </source>
</evidence>
<keyword evidence="6" id="KW-0479">Metal-binding</keyword>
<keyword evidence="5" id="KW-0808">Transferase</keyword>
<dbReference type="Gene3D" id="1.10.189.10">
    <property type="entry name" value="Pyruvate Phosphate Dikinase, domain 2"/>
    <property type="match status" value="1"/>
</dbReference>
<comment type="similarity">
    <text evidence="2 11">Belongs to the PEP-utilizing enzyme family.</text>
</comment>
<dbReference type="InterPro" id="IPR008279">
    <property type="entry name" value="PEP-util_enz_mobile_dom"/>
</dbReference>
<name>A0ABQ2DCH2_9DEIO</name>
<evidence type="ECO:0000256" key="4">
    <source>
        <dbReference type="ARBA" id="ARBA00020138"/>
    </source>
</evidence>
<evidence type="ECO:0000259" key="14">
    <source>
        <dbReference type="Pfam" id="PF02896"/>
    </source>
</evidence>
<evidence type="ECO:0000256" key="8">
    <source>
        <dbReference type="ARBA" id="ARBA00022777"/>
    </source>
</evidence>
<dbReference type="Pfam" id="PF00391">
    <property type="entry name" value="PEP-utilizers"/>
    <property type="match status" value="1"/>
</dbReference>
<dbReference type="EMBL" id="BMOD01000026">
    <property type="protein sequence ID" value="GGJ53326.1"/>
    <property type="molecule type" value="Genomic_DNA"/>
</dbReference>
<keyword evidence="10" id="KW-0460">Magnesium</keyword>
<dbReference type="PIRSF" id="PIRSF000853">
    <property type="entry name" value="PPDK"/>
    <property type="match status" value="1"/>
</dbReference>
<accession>A0ABQ2DCH2</accession>
<dbReference type="SUPFAM" id="SSF51621">
    <property type="entry name" value="Phosphoenolpyruvate/pyruvate domain"/>
    <property type="match status" value="1"/>
</dbReference>
<dbReference type="InterPro" id="IPR040442">
    <property type="entry name" value="Pyrv_kinase-like_dom_sf"/>
</dbReference>
<protein>
    <recommendedName>
        <fullName evidence="4 11">Pyruvate, phosphate dikinase</fullName>
        <ecNumber evidence="3 11">2.7.9.1</ecNumber>
    </recommendedName>
</protein>
<dbReference type="InterPro" id="IPR002192">
    <property type="entry name" value="PPDK_AMP/ATP-bd"/>
</dbReference>
<evidence type="ECO:0000256" key="10">
    <source>
        <dbReference type="ARBA" id="ARBA00022842"/>
    </source>
</evidence>
<dbReference type="Gene3D" id="1.20.80.30">
    <property type="match status" value="1"/>
</dbReference>
<evidence type="ECO:0000256" key="7">
    <source>
        <dbReference type="ARBA" id="ARBA00022741"/>
    </source>
</evidence>
<dbReference type="RefSeq" id="WP_189007129.1">
    <property type="nucleotide sequence ID" value="NZ_BMOD01000026.1"/>
</dbReference>
<proteinExistence type="inferred from homology"/>
<keyword evidence="8" id="KW-0418">Kinase</keyword>
<dbReference type="InterPro" id="IPR023151">
    <property type="entry name" value="PEP_util_CS"/>
</dbReference>
<dbReference type="Gene3D" id="3.50.30.10">
    <property type="entry name" value="Phosphohistidine domain"/>
    <property type="match status" value="1"/>
</dbReference>
<dbReference type="PANTHER" id="PTHR22931">
    <property type="entry name" value="PHOSPHOENOLPYRUVATE DIKINASE-RELATED"/>
    <property type="match status" value="1"/>
</dbReference>
<dbReference type="InterPro" id="IPR015813">
    <property type="entry name" value="Pyrv/PenolPyrv_kinase-like_dom"/>
</dbReference>
<dbReference type="InterPro" id="IPR010121">
    <property type="entry name" value="Pyruvate_phosphate_dikinase"/>
</dbReference>
<dbReference type="PROSITE" id="PS00370">
    <property type="entry name" value="PEP_ENZYMES_PHOS_SITE"/>
    <property type="match status" value="1"/>
</dbReference>
<comment type="catalytic activity">
    <reaction evidence="11">
        <text>pyruvate + phosphate + ATP = phosphoenolpyruvate + AMP + diphosphate + H(+)</text>
        <dbReference type="Rhea" id="RHEA:10756"/>
        <dbReference type="ChEBI" id="CHEBI:15361"/>
        <dbReference type="ChEBI" id="CHEBI:15378"/>
        <dbReference type="ChEBI" id="CHEBI:30616"/>
        <dbReference type="ChEBI" id="CHEBI:33019"/>
        <dbReference type="ChEBI" id="CHEBI:43474"/>
        <dbReference type="ChEBI" id="CHEBI:58702"/>
        <dbReference type="ChEBI" id="CHEBI:456215"/>
        <dbReference type="EC" id="2.7.9.1"/>
    </reaction>
</comment>
<dbReference type="InterPro" id="IPR036637">
    <property type="entry name" value="Phosphohistidine_dom_sf"/>
</dbReference>
<dbReference type="Proteomes" id="UP000632222">
    <property type="component" value="Unassembled WGS sequence"/>
</dbReference>
<dbReference type="Gene3D" id="3.20.20.60">
    <property type="entry name" value="Phosphoenolpyruvate-binding domains"/>
    <property type="match status" value="1"/>
</dbReference>
<evidence type="ECO:0000259" key="12">
    <source>
        <dbReference type="Pfam" id="PF00391"/>
    </source>
</evidence>
<dbReference type="InterPro" id="IPR013815">
    <property type="entry name" value="ATP_grasp_subdomain_1"/>
</dbReference>
<reference evidence="16" key="1">
    <citation type="journal article" date="2019" name="Int. J. Syst. Evol. Microbiol.">
        <title>The Global Catalogue of Microorganisms (GCM) 10K type strain sequencing project: providing services to taxonomists for standard genome sequencing and annotation.</title>
        <authorList>
            <consortium name="The Broad Institute Genomics Platform"/>
            <consortium name="The Broad Institute Genome Sequencing Center for Infectious Disease"/>
            <person name="Wu L."/>
            <person name="Ma J."/>
        </authorList>
    </citation>
    <scope>NUCLEOTIDE SEQUENCE [LARGE SCALE GENOMIC DNA]</scope>
    <source>
        <strain evidence="16">JCM 14370</strain>
    </source>
</reference>
<organism evidence="15 16">
    <name type="scientific">Deinococcus roseus</name>
    <dbReference type="NCBI Taxonomy" id="392414"/>
    <lineage>
        <taxon>Bacteria</taxon>
        <taxon>Thermotogati</taxon>
        <taxon>Deinococcota</taxon>
        <taxon>Deinococci</taxon>
        <taxon>Deinococcales</taxon>
        <taxon>Deinococcaceae</taxon>
        <taxon>Deinococcus</taxon>
    </lineage>
</organism>
<evidence type="ECO:0000313" key="15">
    <source>
        <dbReference type="EMBL" id="GGJ53326.1"/>
    </source>
</evidence>
<keyword evidence="15" id="KW-0670">Pyruvate</keyword>
<sequence length="878" mass="96323">MKFVYAFSEAHTLGKEQLGGKGAGLSAMTALGLPVPPGFTVTTEACRSYHMQRQTPASLWQEVQTALQQLEHQTGKAFGDPKNPLLLSVRSGARFSMPGMMDTILNLGLTDDVVEGLSVLTGDEGFAYDAYRRLIQMFADVVLGISRHHFETALEDLKLSREVQDDLALSGQDLKELVGQYKRIFKRHAGFEFPQSPQFQLQEAILAVFKSWGNRRAVTYRKLHHIPEHLGTAANVQAMVFGNLGENSGTGVGFTRDPITGTPEVFGEFLLNAQGEDVVAGIRTPQPLSELQTHLPEAHQQLLDTAKLLEEHFLDMQDFEFTIEQGKLFMLQTRAGKRSARAAFKIAHDLVKAGKISKADAVSRIDLASLEQLLYPHPVEGHGQKAVLKGLPASPGTASGVVVFSADEAVEVSRTRPCILVTPETSPEDIHGMASARGILTARGGMTSHAAVVARGMGCPAVVGAGDLQVDREAGVLRIHGQQIRAGETITLNGSTGEVFLGSLPLQEGVLEAEAFEVLSWADGLRRLEVRANADTPQDARRARENGAQGIGLCRTEHMFFSEERIPLVRQMILARTAQEELEALRLLQDLQRRDFEAILLAMDGLPVTIRLMDPPLHEFLPQMSDLLVQVTKLSQQRSETNEEEYQEVLELLERVKQLHEVNPMMGLRGARLGITRPSIICMQVHALAQATQNLLNAGHKPRPEIMIPLTGTAEELAYVRQIVEEVLSSHDLHLPIGSMIEVPRACLVSRQLTRSADFLSFGTNDLTQMTYGYSRDDASRFLGTYVEKGLLEFDPFTRLDEAGVGSLIQLAVQDARKERPGIKLGICGEHGGERHSIAFFHRVGLDYVSCSPFRLLAARLSAAQAALKTGHEEAVLA</sequence>
<comment type="cofactor">
    <cofactor evidence="1 11">
        <name>Mg(2+)</name>
        <dbReference type="ChEBI" id="CHEBI:18420"/>
    </cofactor>
</comment>
<keyword evidence="7" id="KW-0547">Nucleotide-binding</keyword>
<keyword evidence="9" id="KW-0067">ATP-binding</keyword>
<evidence type="ECO:0000313" key="16">
    <source>
        <dbReference type="Proteomes" id="UP000632222"/>
    </source>
</evidence>
<dbReference type="Pfam" id="PF01326">
    <property type="entry name" value="PPDK_N"/>
    <property type="match status" value="2"/>
</dbReference>
<feature type="domain" description="PEP-utilising enzyme C-terminal" evidence="14">
    <location>
        <begin position="518"/>
        <end position="866"/>
    </location>
</feature>
<evidence type="ECO:0000259" key="13">
    <source>
        <dbReference type="Pfam" id="PF01326"/>
    </source>
</evidence>
<feature type="domain" description="PEP-utilising enzyme mobile" evidence="12">
    <location>
        <begin position="417"/>
        <end position="497"/>
    </location>
</feature>
<dbReference type="EC" id="2.7.9.1" evidence="3 11"/>
<dbReference type="PANTHER" id="PTHR22931:SF9">
    <property type="entry name" value="PYRUVATE, PHOSPHATE DIKINASE 1, CHLOROPLASTIC"/>
    <property type="match status" value="1"/>
</dbReference>
<evidence type="ECO:0000256" key="6">
    <source>
        <dbReference type="ARBA" id="ARBA00022723"/>
    </source>
</evidence>
<evidence type="ECO:0000256" key="5">
    <source>
        <dbReference type="ARBA" id="ARBA00022679"/>
    </source>
</evidence>
<dbReference type="NCBIfam" id="TIGR01828">
    <property type="entry name" value="pyru_phos_dikin"/>
    <property type="match status" value="1"/>
</dbReference>
<dbReference type="Pfam" id="PF02896">
    <property type="entry name" value="PEP-utilizers_C"/>
    <property type="match status" value="1"/>
</dbReference>
<dbReference type="Gene3D" id="3.30.1490.20">
    <property type="entry name" value="ATP-grasp fold, A domain"/>
    <property type="match status" value="1"/>
</dbReference>
<evidence type="ECO:0000256" key="2">
    <source>
        <dbReference type="ARBA" id="ARBA00007837"/>
    </source>
</evidence>
<evidence type="ECO:0000256" key="11">
    <source>
        <dbReference type="PIRNR" id="PIRNR000853"/>
    </source>
</evidence>
<evidence type="ECO:0000256" key="9">
    <source>
        <dbReference type="ARBA" id="ARBA00022840"/>
    </source>
</evidence>